<dbReference type="InterPro" id="IPR016181">
    <property type="entry name" value="Acyl_CoA_acyltransferase"/>
</dbReference>
<dbReference type="PROSITE" id="PS51186">
    <property type="entry name" value="GNAT"/>
    <property type="match status" value="1"/>
</dbReference>
<organism evidence="2 3">
    <name type="scientific">Pseudoalteromonas gelatinilytica</name>
    <dbReference type="NCBI Taxonomy" id="1703256"/>
    <lineage>
        <taxon>Bacteria</taxon>
        <taxon>Pseudomonadati</taxon>
        <taxon>Pseudomonadota</taxon>
        <taxon>Gammaproteobacteria</taxon>
        <taxon>Alteromonadales</taxon>
        <taxon>Pseudoalteromonadaceae</taxon>
        <taxon>Pseudoalteromonas</taxon>
    </lineage>
</organism>
<dbReference type="PANTHER" id="PTHR43415">
    <property type="entry name" value="SPERMIDINE N(1)-ACETYLTRANSFERASE"/>
    <property type="match status" value="1"/>
</dbReference>
<accession>A0A3A3F258</accession>
<dbReference type="Gene3D" id="3.40.630.30">
    <property type="match status" value="1"/>
</dbReference>
<sequence length="179" mass="21138">MHIANYAVTLKRVTEQDCERVWQWRNMPHVRLQMTNQQFIPWDDHQIWFKNMLVDNCQRHFVIYYKEQPIGVINVKSEQPIENANRAEIGVYISDTHFLSNLIAFAPSLALIDYLFNELNVKELYSEVRRENTAAIRYNQQLGYQLADHPTNQALVSISLTHDDYFHATPKLKSFLNRG</sequence>
<reference evidence="2 3" key="1">
    <citation type="submission" date="2018-09" db="EMBL/GenBank/DDBJ databases">
        <title>Identification of marine bacteria producing industrial enzymes.</title>
        <authorList>
            <person name="Cheng T.H."/>
            <person name="Saidin J."/>
            <person name="Muhd D.D."/>
            <person name="Isa M.N.M."/>
            <person name="Bakar M.F.A."/>
            <person name="Ismail N."/>
        </authorList>
    </citation>
    <scope>NUCLEOTIDE SEQUENCE [LARGE SCALE GENOMIC DNA]</scope>
    <source>
        <strain evidence="2 3">MNAD 1.6</strain>
    </source>
</reference>
<dbReference type="Proteomes" id="UP000265938">
    <property type="component" value="Unassembled WGS sequence"/>
</dbReference>
<dbReference type="InterPro" id="IPR000182">
    <property type="entry name" value="GNAT_dom"/>
</dbReference>
<dbReference type="PANTHER" id="PTHR43415:SF3">
    <property type="entry name" value="GNAT-FAMILY ACETYLTRANSFERASE"/>
    <property type="match status" value="1"/>
</dbReference>
<dbReference type="Pfam" id="PF13302">
    <property type="entry name" value="Acetyltransf_3"/>
    <property type="match status" value="1"/>
</dbReference>
<dbReference type="RefSeq" id="WP_119853508.1">
    <property type="nucleotide sequence ID" value="NZ_QYSE01000003.1"/>
</dbReference>
<evidence type="ECO:0000313" key="2">
    <source>
        <dbReference type="EMBL" id="RJF34609.1"/>
    </source>
</evidence>
<evidence type="ECO:0000313" key="3">
    <source>
        <dbReference type="Proteomes" id="UP000265938"/>
    </source>
</evidence>
<evidence type="ECO:0000259" key="1">
    <source>
        <dbReference type="PROSITE" id="PS51186"/>
    </source>
</evidence>
<proteinExistence type="predicted"/>
<gene>
    <name evidence="2" type="ORF">D4741_14610</name>
</gene>
<feature type="domain" description="N-acetyltransferase" evidence="1">
    <location>
        <begin position="8"/>
        <end position="165"/>
    </location>
</feature>
<keyword evidence="2" id="KW-0808">Transferase</keyword>
<dbReference type="AlphaFoldDB" id="A0A3A3F258"/>
<dbReference type="SUPFAM" id="SSF55729">
    <property type="entry name" value="Acyl-CoA N-acyltransferases (Nat)"/>
    <property type="match status" value="1"/>
</dbReference>
<dbReference type="EMBL" id="QYSE01000003">
    <property type="protein sequence ID" value="RJF34609.1"/>
    <property type="molecule type" value="Genomic_DNA"/>
</dbReference>
<protein>
    <submittedName>
        <fullName evidence="2">GNAT family N-acetyltransferase</fullName>
    </submittedName>
</protein>
<name>A0A3A3F258_9GAMM</name>
<comment type="caution">
    <text evidence="2">The sequence shown here is derived from an EMBL/GenBank/DDBJ whole genome shotgun (WGS) entry which is preliminary data.</text>
</comment>
<dbReference type="GO" id="GO:0016747">
    <property type="term" value="F:acyltransferase activity, transferring groups other than amino-acyl groups"/>
    <property type="evidence" value="ECO:0007669"/>
    <property type="project" value="InterPro"/>
</dbReference>